<dbReference type="AlphaFoldDB" id="A0A914BV73"/>
<evidence type="ECO:0000313" key="2">
    <source>
        <dbReference type="WBParaSite" id="ACRNAN_Path_1073.g4112.t1"/>
    </source>
</evidence>
<protein>
    <submittedName>
        <fullName evidence="2">Uncharacterized protein</fullName>
    </submittedName>
</protein>
<organism evidence="1 2">
    <name type="scientific">Acrobeloides nanus</name>
    <dbReference type="NCBI Taxonomy" id="290746"/>
    <lineage>
        <taxon>Eukaryota</taxon>
        <taxon>Metazoa</taxon>
        <taxon>Ecdysozoa</taxon>
        <taxon>Nematoda</taxon>
        <taxon>Chromadorea</taxon>
        <taxon>Rhabditida</taxon>
        <taxon>Tylenchina</taxon>
        <taxon>Cephalobomorpha</taxon>
        <taxon>Cephaloboidea</taxon>
        <taxon>Cephalobidae</taxon>
        <taxon>Acrobeloides</taxon>
    </lineage>
</organism>
<proteinExistence type="predicted"/>
<name>A0A914BV73_9BILA</name>
<reference evidence="2" key="1">
    <citation type="submission" date="2022-11" db="UniProtKB">
        <authorList>
            <consortium name="WormBaseParasite"/>
        </authorList>
    </citation>
    <scope>IDENTIFICATION</scope>
</reference>
<dbReference type="Proteomes" id="UP000887540">
    <property type="component" value="Unplaced"/>
</dbReference>
<evidence type="ECO:0000313" key="1">
    <source>
        <dbReference type="Proteomes" id="UP000887540"/>
    </source>
</evidence>
<accession>A0A914BV73</accession>
<dbReference type="WBParaSite" id="ACRNAN_Path_1073.g4112.t1">
    <property type="protein sequence ID" value="ACRNAN_Path_1073.g4112.t1"/>
    <property type="gene ID" value="ACRNAN_Path_1073.g4112"/>
</dbReference>
<sequence>MVPTQNLQLSSGVLQGDNLSADCKMFAESLLFYTLYVEYLFLTQAPLNFLAKYWLGFFLPPTILIKKQYDEHYRILFE</sequence>
<keyword evidence="1" id="KW-1185">Reference proteome</keyword>